<dbReference type="InterPro" id="IPR005653">
    <property type="entry name" value="OstA-like_N"/>
</dbReference>
<dbReference type="GO" id="GO:1990351">
    <property type="term" value="C:transporter complex"/>
    <property type="evidence" value="ECO:0007669"/>
    <property type="project" value="TreeGrafter"/>
</dbReference>
<comment type="function">
    <text evidence="4">Together with LptE, is involved in the assembly of lipopolysaccharide (LPS) at the surface of the outer membrane.</text>
</comment>
<keyword evidence="3 4" id="KW-0998">Cell outer membrane</keyword>
<gene>
    <name evidence="4" type="primary">lptD</name>
    <name evidence="7" type="ORF">AXE65_01240</name>
</gene>
<dbReference type="PANTHER" id="PTHR30189:SF1">
    <property type="entry name" value="LPS-ASSEMBLY PROTEIN LPTD"/>
    <property type="match status" value="1"/>
</dbReference>
<proteinExistence type="inferred from homology"/>
<comment type="subunit">
    <text evidence="4">Component of the lipopolysaccharide transport and assembly complex. Interacts with LptE and LptA.</text>
</comment>
<evidence type="ECO:0000313" key="7">
    <source>
        <dbReference type="EMBL" id="KXU38453.1"/>
    </source>
</evidence>
<evidence type="ECO:0000256" key="2">
    <source>
        <dbReference type="ARBA" id="ARBA00023136"/>
    </source>
</evidence>
<comment type="similarity">
    <text evidence="4">Belongs to the LptD family.</text>
</comment>
<evidence type="ECO:0000259" key="6">
    <source>
        <dbReference type="Pfam" id="PF04453"/>
    </source>
</evidence>
<dbReference type="RefSeq" id="WP_068389668.1">
    <property type="nucleotide sequence ID" value="NZ_LSZO01000135.1"/>
</dbReference>
<accession>A0A139SV66</accession>
<evidence type="ECO:0000313" key="8">
    <source>
        <dbReference type="Proteomes" id="UP000072660"/>
    </source>
</evidence>
<comment type="subcellular location">
    <subcellularLocation>
        <location evidence="4">Cell outer membrane</location>
    </subcellularLocation>
</comment>
<dbReference type="InterPro" id="IPR007543">
    <property type="entry name" value="LptD_C"/>
</dbReference>
<dbReference type="Gene3D" id="2.60.450.10">
    <property type="entry name" value="Lipopolysaccharide (LPS) transport protein A like domain"/>
    <property type="match status" value="1"/>
</dbReference>
<dbReference type="AlphaFoldDB" id="A0A139SV66"/>
<keyword evidence="1 4" id="KW-0732">Signal</keyword>
<dbReference type="Pfam" id="PF04453">
    <property type="entry name" value="LptD"/>
    <property type="match status" value="1"/>
</dbReference>
<sequence length="831" mass="95271">MAQDKSLVGDNKGFALQLRSPYYTHLDWVPREQLSDAQRAEIAPWCSGTYVEPFRPGMDDKTPPSQSPTHLSARVSRYQQQEQIATLAGGVVLRQGSLQVEADEAHLYQTESRAELSGGVRLREKGALLVGERAEVQLSDGSAQIDNAEYVLHETRSRGGANYIKREANGIIRLKNGSYTQCAPDSNAWHLRGNNIMLDPAAGFGTATNVTLRVKNLPILYTPYIRFPIDDRRVSGFLMPSFGRSTDSGAYLQTPYYFNLAPHYDATLYPTWMEKRGLYLEGEGRYLVNDGQGRLGAAFLSDSEDERKLQSGYSKNRWLYNWQHSQGFASRLLGEIDFSRISDPYFFQDLSSELLPDVDKQVDQRGSLTWRGDSYRAFIKLHAYELASVVQVTPYDRLPQVGINGKLPFSPAGLQFDYAGEYTRFTRNLRHGSFTDKNGVSTLWYDTNLSGMERSNADRLYFAPSISLPLETQWGFIKPRLKYLHTDYRLTLDSLGKSQVGANFDKTPSGNLLISSLDAGLYFERQGENSKQTLEPRLFYLYVPEKDQQDIPIFDTAESSFSYASLWRDNRFSGHDRIGDANQLSLGLSAREIMADGVERQRLSLGQIRYFRDRTVQMPNINYKNRSMSTNRESPYALAWQYRMNRDWRVSSDFNWDAKAHRTHSGRVMFHYQPEDDPRKIINLGYRYRNDTLVYNSTTGNWQSGGDYLDPVTGKLIHDYYKISQHDLSVIWPLFNQWSLLGRWQHDYNRSRNLERLFGVEYDSCCWKARLVAREWLDDDQYSLSPVLNEKPDRGVFLQVVFKGLGGIAGNKVESFMNGIEGYQQREKRGF</sequence>
<name>A0A139SV66_9GAMM</name>
<feature type="domain" description="LptD C-terminal" evidence="6">
    <location>
        <begin position="315"/>
        <end position="738"/>
    </location>
</feature>
<dbReference type="GO" id="GO:0009279">
    <property type="term" value="C:cell outer membrane"/>
    <property type="evidence" value="ECO:0007669"/>
    <property type="project" value="UniProtKB-SubCell"/>
</dbReference>
<dbReference type="HAMAP" id="MF_01411">
    <property type="entry name" value="LPS_assembly_LptD"/>
    <property type="match status" value="1"/>
</dbReference>
<feature type="domain" description="Organic solvent tolerance-like N-terminal" evidence="5">
    <location>
        <begin position="72"/>
        <end position="201"/>
    </location>
</feature>
<organism evidence="7 8">
    <name type="scientific">Ventosimonas gracilis</name>
    <dbReference type="NCBI Taxonomy" id="1680762"/>
    <lineage>
        <taxon>Bacteria</taxon>
        <taxon>Pseudomonadati</taxon>
        <taxon>Pseudomonadota</taxon>
        <taxon>Gammaproteobacteria</taxon>
        <taxon>Pseudomonadales</taxon>
        <taxon>Ventosimonadaceae</taxon>
        <taxon>Ventosimonas</taxon>
    </lineage>
</organism>
<evidence type="ECO:0000256" key="3">
    <source>
        <dbReference type="ARBA" id="ARBA00023237"/>
    </source>
</evidence>
<dbReference type="InterPro" id="IPR020889">
    <property type="entry name" value="LipoPS_assembly_LptD"/>
</dbReference>
<comment type="caution">
    <text evidence="4">Lacks conserved residue(s) required for the propagation of feature annotation.</text>
</comment>
<dbReference type="Proteomes" id="UP000072660">
    <property type="component" value="Unassembled WGS sequence"/>
</dbReference>
<reference evidence="7 8" key="1">
    <citation type="submission" date="2016-02" db="EMBL/GenBank/DDBJ databases">
        <authorList>
            <person name="Wen L."/>
            <person name="He K."/>
            <person name="Yang H."/>
        </authorList>
    </citation>
    <scope>NUCLEOTIDE SEQUENCE [LARGE SCALE GENOMIC DNA]</scope>
    <source>
        <strain evidence="7 8">CV58</strain>
    </source>
</reference>
<protein>
    <recommendedName>
        <fullName evidence="4">LPS-assembly protein LptD</fullName>
    </recommendedName>
</protein>
<evidence type="ECO:0000259" key="5">
    <source>
        <dbReference type="Pfam" id="PF03968"/>
    </source>
</evidence>
<dbReference type="Pfam" id="PF03968">
    <property type="entry name" value="LptD_N"/>
    <property type="match status" value="1"/>
</dbReference>
<keyword evidence="8" id="KW-1185">Reference proteome</keyword>
<dbReference type="InterPro" id="IPR050218">
    <property type="entry name" value="LptD"/>
</dbReference>
<comment type="caution">
    <text evidence="7">The sequence shown here is derived from an EMBL/GenBank/DDBJ whole genome shotgun (WGS) entry which is preliminary data.</text>
</comment>
<evidence type="ECO:0000256" key="4">
    <source>
        <dbReference type="HAMAP-Rule" id="MF_01411"/>
    </source>
</evidence>
<evidence type="ECO:0000256" key="1">
    <source>
        <dbReference type="ARBA" id="ARBA00022729"/>
    </source>
</evidence>
<keyword evidence="2 4" id="KW-0472">Membrane</keyword>
<dbReference type="GO" id="GO:0043165">
    <property type="term" value="P:Gram-negative-bacterium-type cell outer membrane assembly"/>
    <property type="evidence" value="ECO:0007669"/>
    <property type="project" value="UniProtKB-UniRule"/>
</dbReference>
<dbReference type="PANTHER" id="PTHR30189">
    <property type="entry name" value="LPS-ASSEMBLY PROTEIN"/>
    <property type="match status" value="1"/>
</dbReference>
<dbReference type="EMBL" id="LSZO01000135">
    <property type="protein sequence ID" value="KXU38453.1"/>
    <property type="molecule type" value="Genomic_DNA"/>
</dbReference>
<dbReference type="GO" id="GO:0015920">
    <property type="term" value="P:lipopolysaccharide transport"/>
    <property type="evidence" value="ECO:0007669"/>
    <property type="project" value="InterPro"/>
</dbReference>